<dbReference type="SUPFAM" id="SSF50978">
    <property type="entry name" value="WD40 repeat-like"/>
    <property type="match status" value="1"/>
</dbReference>
<keyword evidence="3" id="KW-0472">Membrane</keyword>
<feature type="region of interest" description="Disordered" evidence="2">
    <location>
        <begin position="583"/>
        <end position="646"/>
    </location>
</feature>
<dbReference type="InterPro" id="IPR045288">
    <property type="entry name" value="At1g75140-like"/>
</dbReference>
<keyword evidence="1" id="KW-0175">Coiled coil</keyword>
<evidence type="ECO:0000313" key="4">
    <source>
        <dbReference type="EMBL" id="KAK4489041.1"/>
    </source>
</evidence>
<feature type="region of interest" description="Disordered" evidence="2">
    <location>
        <begin position="150"/>
        <end position="175"/>
    </location>
</feature>
<gene>
    <name evidence="4" type="ORF">RD792_004835</name>
</gene>
<dbReference type="PANTHER" id="PTHR35464">
    <property type="entry name" value="OS06G0115200 PROTEIN"/>
    <property type="match status" value="1"/>
</dbReference>
<dbReference type="PANTHER" id="PTHR35464:SF1">
    <property type="entry name" value="OS06G0115200 PROTEIN"/>
    <property type="match status" value="1"/>
</dbReference>
<feature type="compositionally biased region" description="Low complexity" evidence="2">
    <location>
        <begin position="584"/>
        <end position="596"/>
    </location>
</feature>
<feature type="coiled-coil region" evidence="1">
    <location>
        <begin position="104"/>
        <end position="131"/>
    </location>
</feature>
<keyword evidence="3" id="KW-1133">Transmembrane helix</keyword>
<comment type="caution">
    <text evidence="4">The sequence shown here is derived from an EMBL/GenBank/DDBJ whole genome shotgun (WGS) entry which is preliminary data.</text>
</comment>
<evidence type="ECO:0000256" key="1">
    <source>
        <dbReference type="SAM" id="Coils"/>
    </source>
</evidence>
<name>A0ABR0DJK5_9LAMI</name>
<evidence type="ECO:0000256" key="2">
    <source>
        <dbReference type="SAM" id="MobiDB-lite"/>
    </source>
</evidence>
<protein>
    <submittedName>
        <fullName evidence="4">Uncharacterized protein</fullName>
    </submittedName>
</protein>
<keyword evidence="5" id="KW-1185">Reference proteome</keyword>
<keyword evidence="3" id="KW-0812">Transmembrane</keyword>
<evidence type="ECO:0000256" key="3">
    <source>
        <dbReference type="SAM" id="Phobius"/>
    </source>
</evidence>
<dbReference type="EMBL" id="JAYDYQ010001088">
    <property type="protein sequence ID" value="KAK4489041.1"/>
    <property type="molecule type" value="Genomic_DNA"/>
</dbReference>
<evidence type="ECO:0000313" key="5">
    <source>
        <dbReference type="Proteomes" id="UP001291926"/>
    </source>
</evidence>
<feature type="transmembrane region" description="Helical" evidence="3">
    <location>
        <begin position="546"/>
        <end position="566"/>
    </location>
</feature>
<organism evidence="4 5">
    <name type="scientific">Penstemon davidsonii</name>
    <dbReference type="NCBI Taxonomy" id="160366"/>
    <lineage>
        <taxon>Eukaryota</taxon>
        <taxon>Viridiplantae</taxon>
        <taxon>Streptophyta</taxon>
        <taxon>Embryophyta</taxon>
        <taxon>Tracheophyta</taxon>
        <taxon>Spermatophyta</taxon>
        <taxon>Magnoliopsida</taxon>
        <taxon>eudicotyledons</taxon>
        <taxon>Gunneridae</taxon>
        <taxon>Pentapetalae</taxon>
        <taxon>asterids</taxon>
        <taxon>lamiids</taxon>
        <taxon>Lamiales</taxon>
        <taxon>Plantaginaceae</taxon>
        <taxon>Cheloneae</taxon>
        <taxon>Penstemon</taxon>
    </lineage>
</organism>
<accession>A0ABR0DJK5</accession>
<proteinExistence type="predicted"/>
<dbReference type="InterPro" id="IPR015943">
    <property type="entry name" value="WD40/YVTN_repeat-like_dom_sf"/>
</dbReference>
<dbReference type="Gene3D" id="2.130.10.10">
    <property type="entry name" value="YVTN repeat-like/Quinoprotein amine dehydrogenase"/>
    <property type="match status" value="1"/>
</dbReference>
<sequence length="679" mass="75452">MGITSLQVCMDYSSDWLQQQQQQQVHDDDELQGGSDNIGGLILEHSSSSPITSPSAVLLYFPRFSCLVLASDINPSSKPNSIVETDDKNSKFLECNSKIPDAVFSKQQLQLEILQELVKNLTELVSRLESKFPETPLEVKSLPLSKPNHETRVVEKTKEDEGSQSKDEILPEEESRAGAGAGAVLVTKYNAFWSERFQFVSAVKLSSTPTCINVLPYRDVEGFSKYFAVGDDKGKLYVFLRSGDVSVEVDTDDLSPITAMISFLLPYKNESLIVTGHENGVIVIHRVWEEVNGEDWSFLHVERIGKFEGGGARINILEVHHVGRKRYILATSGDGKIIVFKEDGTIYGTATPSRRPIVFLKQRLMFLTETGAGSLDLRTMKLKESECEGLNNSFAKNYVFDAMDRSKAYGYTSEGDLIHTLLLGDAMNFKCRVRSKRSLELDEPLALQAIKGYLLIANMEKVLIYNVSSQQYVRAGGLRLLFSAGLDEIISSFLNQQVVDLNDESRMAIPLITSDYEKLVIISLGNGYVAMYRSNLPVFKNEFNSILWTSPVLFFILFLFGAWHFFANKKEALTSWGPDDPFTSSASGSTSGAPLGSGAGERAFTDSSRNSEIMDLRGGGLRGPPRRYVSPTRSRPAPVDSRFRTTSELTFRGSNVEPTGVPMRRDNLFLNGQVVDDSN</sequence>
<dbReference type="InterPro" id="IPR036322">
    <property type="entry name" value="WD40_repeat_dom_sf"/>
</dbReference>
<reference evidence="4 5" key="1">
    <citation type="journal article" date="2023" name="bioRxiv">
        <title>Genome report: Whole genome sequence and annotation of Penstemon davidsonii.</title>
        <authorList>
            <person name="Ostevik K.L."/>
            <person name="Alabady M."/>
            <person name="Zhang M."/>
            <person name="Rausher M.D."/>
        </authorList>
    </citation>
    <scope>NUCLEOTIDE SEQUENCE [LARGE SCALE GENOMIC DNA]</scope>
    <source>
        <strain evidence="4">DNT005</strain>
        <tissue evidence="4">Whole leaf</tissue>
    </source>
</reference>
<dbReference type="Proteomes" id="UP001291926">
    <property type="component" value="Unassembled WGS sequence"/>
</dbReference>